<proteinExistence type="predicted"/>
<organism evidence="1 2">
    <name type="scientific">Bauhinia variegata</name>
    <name type="common">Purple orchid tree</name>
    <name type="synonym">Phanera variegata</name>
    <dbReference type="NCBI Taxonomy" id="167791"/>
    <lineage>
        <taxon>Eukaryota</taxon>
        <taxon>Viridiplantae</taxon>
        <taxon>Streptophyta</taxon>
        <taxon>Embryophyta</taxon>
        <taxon>Tracheophyta</taxon>
        <taxon>Spermatophyta</taxon>
        <taxon>Magnoliopsida</taxon>
        <taxon>eudicotyledons</taxon>
        <taxon>Gunneridae</taxon>
        <taxon>Pentapetalae</taxon>
        <taxon>rosids</taxon>
        <taxon>fabids</taxon>
        <taxon>Fabales</taxon>
        <taxon>Fabaceae</taxon>
        <taxon>Cercidoideae</taxon>
        <taxon>Cercideae</taxon>
        <taxon>Bauhiniinae</taxon>
        <taxon>Bauhinia</taxon>
    </lineage>
</organism>
<accession>A0ACB9Q5R3</accession>
<reference evidence="1 2" key="1">
    <citation type="journal article" date="2022" name="DNA Res.">
        <title>Chromosomal-level genome assembly of the orchid tree Bauhinia variegata (Leguminosae; Cercidoideae) supports the allotetraploid origin hypothesis of Bauhinia.</title>
        <authorList>
            <person name="Zhong Y."/>
            <person name="Chen Y."/>
            <person name="Zheng D."/>
            <person name="Pang J."/>
            <person name="Liu Y."/>
            <person name="Luo S."/>
            <person name="Meng S."/>
            <person name="Qian L."/>
            <person name="Wei D."/>
            <person name="Dai S."/>
            <person name="Zhou R."/>
        </authorList>
    </citation>
    <scope>NUCLEOTIDE SEQUENCE [LARGE SCALE GENOMIC DNA]</scope>
    <source>
        <strain evidence="1">BV-YZ2020</strain>
    </source>
</reference>
<evidence type="ECO:0000313" key="1">
    <source>
        <dbReference type="EMBL" id="KAI4355201.1"/>
    </source>
</evidence>
<keyword evidence="2" id="KW-1185">Reference proteome</keyword>
<comment type="caution">
    <text evidence="1">The sequence shown here is derived from an EMBL/GenBank/DDBJ whole genome shotgun (WGS) entry which is preliminary data.</text>
</comment>
<protein>
    <submittedName>
        <fullName evidence="1">Uncharacterized protein</fullName>
    </submittedName>
</protein>
<dbReference type="Proteomes" id="UP000828941">
    <property type="component" value="Chromosome 2"/>
</dbReference>
<gene>
    <name evidence="1" type="ORF">L6164_003995</name>
</gene>
<evidence type="ECO:0000313" key="2">
    <source>
        <dbReference type="Proteomes" id="UP000828941"/>
    </source>
</evidence>
<dbReference type="EMBL" id="CM039427">
    <property type="protein sequence ID" value="KAI4355201.1"/>
    <property type="molecule type" value="Genomic_DNA"/>
</dbReference>
<name>A0ACB9Q5R3_BAUVA</name>
<sequence>MASNVDQINQFLPNHLRTSQINLHFHLYSSSANQQLSLREEDFRTKFQNWIESGSTPGGSELLLQGPESGSDQNARELKRASDYPGEELERKEKKRRKMERSAEEKKALNNAGKLVNSKKESLNRKHVHVISDEALEEEEEE</sequence>